<dbReference type="EMBL" id="AAOE01000014">
    <property type="protein sequence ID" value="EAR08983.1"/>
    <property type="molecule type" value="Genomic_DNA"/>
</dbReference>
<feature type="region of interest" description="Disordered" evidence="3">
    <location>
        <begin position="95"/>
        <end position="119"/>
    </location>
</feature>
<protein>
    <recommendedName>
        <fullName evidence="2">Macrodomain Ori protein</fullName>
    </recommendedName>
</protein>
<reference evidence="4 5" key="1">
    <citation type="submission" date="2006-02" db="EMBL/GenBank/DDBJ databases">
        <authorList>
            <person name="Pinhassi J."/>
            <person name="Pedros-Alio C."/>
            <person name="Ferriera S."/>
            <person name="Johnson J."/>
            <person name="Kravitz S."/>
            <person name="Halpern A."/>
            <person name="Remington K."/>
            <person name="Beeson K."/>
            <person name="Tran B."/>
            <person name="Rogers Y.-H."/>
            <person name="Friedman R."/>
            <person name="Venter J.C."/>
        </authorList>
    </citation>
    <scope>NUCLEOTIDE SEQUENCE [LARGE SCALE GENOMIC DNA]</scope>
    <source>
        <strain evidence="4 5">MED297</strain>
    </source>
</reference>
<evidence type="ECO:0000313" key="5">
    <source>
        <dbReference type="Proteomes" id="UP000005953"/>
    </source>
</evidence>
<dbReference type="AlphaFoldDB" id="A4BFW5"/>
<dbReference type="STRING" id="314283.MED297_03802"/>
<proteinExistence type="inferred from homology"/>
<comment type="caution">
    <text evidence="4">The sequence shown here is derived from an EMBL/GenBank/DDBJ whole genome shotgun (WGS) entry which is preliminary data.</text>
</comment>
<evidence type="ECO:0000313" key="4">
    <source>
        <dbReference type="EMBL" id="EAR08983.1"/>
    </source>
</evidence>
<evidence type="ECO:0000256" key="3">
    <source>
        <dbReference type="SAM" id="MobiDB-lite"/>
    </source>
</evidence>
<evidence type="ECO:0000256" key="2">
    <source>
        <dbReference type="ARBA" id="ARBA00093628"/>
    </source>
</evidence>
<dbReference type="HOGENOM" id="CLU_144599_2_2_6"/>
<feature type="compositionally biased region" description="Acidic residues" evidence="3">
    <location>
        <begin position="109"/>
        <end position="119"/>
    </location>
</feature>
<dbReference type="OrthoDB" id="6400110at2"/>
<organism evidence="4 5">
    <name type="scientific">Reinekea blandensis MED297</name>
    <dbReference type="NCBI Taxonomy" id="314283"/>
    <lineage>
        <taxon>Bacteria</taxon>
        <taxon>Pseudomonadati</taxon>
        <taxon>Pseudomonadota</taxon>
        <taxon>Gammaproteobacteria</taxon>
        <taxon>Oceanospirillales</taxon>
        <taxon>Saccharospirillaceae</taxon>
        <taxon>Reinekea</taxon>
    </lineage>
</organism>
<evidence type="ECO:0000256" key="1">
    <source>
        <dbReference type="ARBA" id="ARBA00093464"/>
    </source>
</evidence>
<comment type="similarity">
    <text evidence="1">Belongs to the MaoP family.</text>
</comment>
<dbReference type="Pfam" id="PF04219">
    <property type="entry name" value="DUF413"/>
    <property type="match status" value="1"/>
</dbReference>
<dbReference type="RefSeq" id="WP_008047567.1">
    <property type="nucleotide sequence ID" value="NZ_CH724154.1"/>
</dbReference>
<keyword evidence="5" id="KW-1185">Reference proteome</keyword>
<sequence>MAQDSFQSAKQFRDSKHFPYGFGRSGVFTTRQAMLLEKHGQAYDDLASGLRTPQTAEESQFLEFCQGQRTAQNDHEKIWLQYRQHIGRKTSYLSMEAGRGKSQPAMADYSDDDSWDDIS</sequence>
<name>A4BFW5_9GAMM</name>
<dbReference type="InterPro" id="IPR007335">
    <property type="entry name" value="DUF413"/>
</dbReference>
<gene>
    <name evidence="4" type="ORF">MED297_03802</name>
</gene>
<dbReference type="Proteomes" id="UP000005953">
    <property type="component" value="Unassembled WGS sequence"/>
</dbReference>
<accession>A4BFW5</accession>